<dbReference type="GO" id="GO:0007052">
    <property type="term" value="P:mitotic spindle organization"/>
    <property type="evidence" value="ECO:0007669"/>
    <property type="project" value="TreeGrafter"/>
</dbReference>
<evidence type="ECO:0000256" key="2">
    <source>
        <dbReference type="ARBA" id="ARBA00007719"/>
    </source>
</evidence>
<evidence type="ECO:0000313" key="8">
    <source>
        <dbReference type="EMBL" id="KKA30623.1"/>
    </source>
</evidence>
<evidence type="ECO:0000256" key="7">
    <source>
        <dbReference type="SAM" id="MobiDB-lite"/>
    </source>
</evidence>
<dbReference type="GO" id="GO:0070840">
    <property type="term" value="F:dynein complex binding"/>
    <property type="evidence" value="ECO:0007669"/>
    <property type="project" value="TreeGrafter"/>
</dbReference>
<dbReference type="Proteomes" id="UP000033483">
    <property type="component" value="Unassembled WGS sequence"/>
</dbReference>
<evidence type="ECO:0000313" key="9">
    <source>
        <dbReference type="Proteomes" id="UP000033483"/>
    </source>
</evidence>
<dbReference type="Pfam" id="PF21711">
    <property type="entry name" value="DCTN5"/>
    <property type="match status" value="1"/>
</dbReference>
<comment type="subcellular location">
    <subcellularLocation>
        <location evidence="1">Cytoplasm</location>
        <location evidence="1">Cytoskeleton</location>
    </subcellularLocation>
</comment>
<organism evidence="8 9">
    <name type="scientific">Thielaviopsis punctulata</name>
    <dbReference type="NCBI Taxonomy" id="72032"/>
    <lineage>
        <taxon>Eukaryota</taxon>
        <taxon>Fungi</taxon>
        <taxon>Dikarya</taxon>
        <taxon>Ascomycota</taxon>
        <taxon>Pezizomycotina</taxon>
        <taxon>Sordariomycetes</taxon>
        <taxon>Hypocreomycetidae</taxon>
        <taxon>Microascales</taxon>
        <taxon>Ceratocystidaceae</taxon>
        <taxon>Thielaviopsis</taxon>
    </lineage>
</organism>
<dbReference type="OrthoDB" id="2355at2759"/>
<comment type="similarity">
    <text evidence="2">Belongs to the dynactin subunits 5/6 family. Dynactin subunit 6 subfamily.</text>
</comment>
<dbReference type="InterPro" id="IPR027777">
    <property type="entry name" value="DCTN6"/>
</dbReference>
<proteinExistence type="inferred from homology"/>
<name>A0A0F4ZLC1_9PEZI</name>
<dbReference type="EMBL" id="LAEV01000350">
    <property type="protein sequence ID" value="KKA30623.1"/>
    <property type="molecule type" value="Genomic_DNA"/>
</dbReference>
<feature type="non-terminal residue" evidence="8">
    <location>
        <position position="1"/>
    </location>
</feature>
<evidence type="ECO:0000256" key="1">
    <source>
        <dbReference type="ARBA" id="ARBA00004245"/>
    </source>
</evidence>
<evidence type="ECO:0000256" key="4">
    <source>
        <dbReference type="ARBA" id="ARBA00022490"/>
    </source>
</evidence>
<dbReference type="AlphaFoldDB" id="A0A0F4ZLC1"/>
<dbReference type="PANTHER" id="PTHR13072:SF0">
    <property type="entry name" value="DYNACTIN SUBUNIT 6"/>
    <property type="match status" value="1"/>
</dbReference>
<gene>
    <name evidence="8" type="ORF">TD95_000851</name>
</gene>
<dbReference type="Gene3D" id="2.160.10.10">
    <property type="entry name" value="Hexapeptide repeat proteins"/>
    <property type="match status" value="1"/>
</dbReference>
<accession>A0A0F4ZLC1</accession>
<keyword evidence="9" id="KW-1185">Reference proteome</keyword>
<comment type="caution">
    <text evidence="8">The sequence shown here is derived from an EMBL/GenBank/DDBJ whole genome shotgun (WGS) entry which is preliminary data.</text>
</comment>
<protein>
    <recommendedName>
        <fullName evidence="3">Dynactin subunit 6</fullName>
    </recommendedName>
</protein>
<keyword evidence="4" id="KW-0963">Cytoplasm</keyword>
<keyword evidence="5" id="KW-0206">Cytoskeleton</keyword>
<sequence>LHTMSKRQSATQPSARDLPPKPPVDLAPGLTIADSAMLVGTENIIIMSESVIHPRCRIESTYGNVIIGSRCVIQERAHLGARSHGQQTDGSVMIGNYVTVEAAAVVETGDTQIGEGSVVGIGARIGGGASIGKNCTIAPHVLIPPGAEIPPLTVVYGNNLQMRKDRRDIIELKRRAQARQIEVLRKMIPSNPAKFQ</sequence>
<evidence type="ECO:0000256" key="3">
    <source>
        <dbReference type="ARBA" id="ARBA00016573"/>
    </source>
</evidence>
<feature type="compositionally biased region" description="Polar residues" evidence="7">
    <location>
        <begin position="1"/>
        <end position="14"/>
    </location>
</feature>
<dbReference type="SUPFAM" id="SSF51161">
    <property type="entry name" value="Trimeric LpxA-like enzymes"/>
    <property type="match status" value="1"/>
</dbReference>
<dbReference type="PANTHER" id="PTHR13072">
    <property type="entry name" value="DYNACTIN 6"/>
    <property type="match status" value="1"/>
</dbReference>
<reference evidence="8 9" key="1">
    <citation type="submission" date="2015-03" db="EMBL/GenBank/DDBJ databases">
        <authorList>
            <person name="Radwan O."/>
            <person name="Al-Naeli F.A."/>
            <person name="Rendon G.A."/>
            <person name="Fields C."/>
        </authorList>
    </citation>
    <scope>NUCLEOTIDE SEQUENCE [LARGE SCALE GENOMIC DNA]</scope>
    <source>
        <strain evidence="8">CR-DP1</strain>
    </source>
</reference>
<evidence type="ECO:0000256" key="6">
    <source>
        <dbReference type="ARBA" id="ARBA00034687"/>
    </source>
</evidence>
<evidence type="ECO:0000256" key="5">
    <source>
        <dbReference type="ARBA" id="ARBA00023212"/>
    </source>
</evidence>
<comment type="function">
    <text evidence="6">Part of the dynactin complex that activates the molecular motor dynein for ultra-processive transport along microtubules.</text>
</comment>
<dbReference type="InterPro" id="IPR011004">
    <property type="entry name" value="Trimer_LpxA-like_sf"/>
</dbReference>
<feature type="region of interest" description="Disordered" evidence="7">
    <location>
        <begin position="1"/>
        <end position="26"/>
    </location>
</feature>
<dbReference type="GO" id="GO:0005869">
    <property type="term" value="C:dynactin complex"/>
    <property type="evidence" value="ECO:0007669"/>
    <property type="project" value="InterPro"/>
</dbReference>